<reference evidence="8 9" key="1">
    <citation type="journal article" date="2015" name="Genome Biol. Evol.">
        <title>Phylogenomic analyses indicate that early fungi evolved digesting cell walls of algal ancestors of land plants.</title>
        <authorList>
            <person name="Chang Y."/>
            <person name="Wang S."/>
            <person name="Sekimoto S."/>
            <person name="Aerts A.L."/>
            <person name="Choi C."/>
            <person name="Clum A."/>
            <person name="LaButti K.M."/>
            <person name="Lindquist E.A."/>
            <person name="Yee Ngan C."/>
            <person name="Ohm R.A."/>
            <person name="Salamov A.A."/>
            <person name="Grigoriev I.V."/>
            <person name="Spatafora J.W."/>
            <person name="Berbee M.L."/>
        </authorList>
    </citation>
    <scope>NUCLEOTIDE SEQUENCE [LARGE SCALE GENOMIC DNA]</scope>
    <source>
        <strain evidence="8 9">NRRL 28638</strain>
    </source>
</reference>
<keyword evidence="2 6" id="KW-0409">Iron storage</keyword>
<keyword evidence="4 5" id="KW-0408">Iron</keyword>
<evidence type="ECO:0000256" key="5">
    <source>
        <dbReference type="PIRSR" id="PIRSR601519-1"/>
    </source>
</evidence>
<dbReference type="GO" id="GO:0004322">
    <property type="term" value="F:ferroxidase activity"/>
    <property type="evidence" value="ECO:0007669"/>
    <property type="project" value="UniProtKB-EC"/>
</dbReference>
<dbReference type="GO" id="GO:0006879">
    <property type="term" value="P:intracellular iron ion homeostasis"/>
    <property type="evidence" value="ECO:0007669"/>
    <property type="project" value="UniProtKB-KW"/>
</dbReference>
<evidence type="ECO:0000313" key="9">
    <source>
        <dbReference type="Proteomes" id="UP000070444"/>
    </source>
</evidence>
<dbReference type="Proteomes" id="UP000070444">
    <property type="component" value="Unassembled WGS sequence"/>
</dbReference>
<keyword evidence="9" id="KW-1185">Reference proteome</keyword>
<keyword evidence="6" id="KW-0560">Oxidoreductase</keyword>
<accession>A0A137PB72</accession>
<dbReference type="InterPro" id="IPR012347">
    <property type="entry name" value="Ferritin-like"/>
</dbReference>
<dbReference type="GO" id="GO:0008198">
    <property type="term" value="F:ferrous iron binding"/>
    <property type="evidence" value="ECO:0007669"/>
    <property type="project" value="TreeGrafter"/>
</dbReference>
<dbReference type="Gene3D" id="1.20.1260.10">
    <property type="match status" value="1"/>
</dbReference>
<name>A0A137PB72_CONC2</name>
<comment type="similarity">
    <text evidence="1 6">Belongs to the ferritin family.</text>
</comment>
<dbReference type="GO" id="GO:0008199">
    <property type="term" value="F:ferric iron binding"/>
    <property type="evidence" value="ECO:0007669"/>
    <property type="project" value="InterPro"/>
</dbReference>
<dbReference type="PANTHER" id="PTHR11431">
    <property type="entry name" value="FERRITIN"/>
    <property type="match status" value="1"/>
</dbReference>
<dbReference type="OrthoDB" id="186462at2759"/>
<evidence type="ECO:0000259" key="7">
    <source>
        <dbReference type="PROSITE" id="PS50905"/>
    </source>
</evidence>
<dbReference type="CDD" id="cd01056">
    <property type="entry name" value="Euk_Ferritin"/>
    <property type="match status" value="1"/>
</dbReference>
<dbReference type="InterPro" id="IPR009040">
    <property type="entry name" value="Ferritin-like_diiron"/>
</dbReference>
<dbReference type="GO" id="GO:0006826">
    <property type="term" value="P:iron ion transport"/>
    <property type="evidence" value="ECO:0007669"/>
    <property type="project" value="InterPro"/>
</dbReference>
<dbReference type="PROSITE" id="PS50905">
    <property type="entry name" value="FERRITIN_LIKE"/>
    <property type="match status" value="1"/>
</dbReference>
<protein>
    <recommendedName>
        <fullName evidence="6">Ferritin</fullName>
        <ecNumber evidence="6">1.16.3.1</ecNumber>
    </recommendedName>
</protein>
<evidence type="ECO:0000256" key="6">
    <source>
        <dbReference type="RuleBase" id="RU361145"/>
    </source>
</evidence>
<evidence type="ECO:0000256" key="2">
    <source>
        <dbReference type="ARBA" id="ARBA00022434"/>
    </source>
</evidence>
<dbReference type="Pfam" id="PF00210">
    <property type="entry name" value="Ferritin"/>
    <property type="match status" value="1"/>
</dbReference>
<comment type="catalytic activity">
    <reaction evidence="6">
        <text>4 Fe(2+) + O2 + 4 H(+) = 4 Fe(3+) + 2 H2O</text>
        <dbReference type="Rhea" id="RHEA:11148"/>
        <dbReference type="ChEBI" id="CHEBI:15377"/>
        <dbReference type="ChEBI" id="CHEBI:15378"/>
        <dbReference type="ChEBI" id="CHEBI:15379"/>
        <dbReference type="ChEBI" id="CHEBI:29033"/>
        <dbReference type="ChEBI" id="CHEBI:29034"/>
        <dbReference type="EC" id="1.16.3.1"/>
    </reaction>
</comment>
<dbReference type="STRING" id="796925.A0A137PB72"/>
<keyword evidence="3 5" id="KW-0479">Metal-binding</keyword>
<sequence length="109" mass="12244">MLTDYLNKRGGRVQLFTVEGPQNEFDSAVSAVQLALQLEKDVNKSLLNLHALAAEHTNPQMCDFVESNFLNEQVDGISQLSKFYTQLQRVGAEGLGLYLWDQNLLKSLD</sequence>
<dbReference type="SUPFAM" id="SSF47240">
    <property type="entry name" value="Ferritin-like"/>
    <property type="match status" value="1"/>
</dbReference>
<dbReference type="GO" id="GO:0005737">
    <property type="term" value="C:cytoplasm"/>
    <property type="evidence" value="ECO:0007669"/>
    <property type="project" value="TreeGrafter"/>
</dbReference>
<evidence type="ECO:0000256" key="4">
    <source>
        <dbReference type="ARBA" id="ARBA00023004"/>
    </source>
</evidence>
<dbReference type="PANTHER" id="PTHR11431:SF75">
    <property type="entry name" value="FERRITIN"/>
    <property type="match status" value="1"/>
</dbReference>
<dbReference type="AlphaFoldDB" id="A0A137PB72"/>
<organism evidence="8 9">
    <name type="scientific">Conidiobolus coronatus (strain ATCC 28846 / CBS 209.66 / NRRL 28638)</name>
    <name type="common">Delacroixia coronata</name>
    <dbReference type="NCBI Taxonomy" id="796925"/>
    <lineage>
        <taxon>Eukaryota</taxon>
        <taxon>Fungi</taxon>
        <taxon>Fungi incertae sedis</taxon>
        <taxon>Zoopagomycota</taxon>
        <taxon>Entomophthoromycotina</taxon>
        <taxon>Entomophthoromycetes</taxon>
        <taxon>Entomophthorales</taxon>
        <taxon>Ancylistaceae</taxon>
        <taxon>Conidiobolus</taxon>
    </lineage>
</organism>
<dbReference type="EC" id="1.16.3.1" evidence="6"/>
<dbReference type="InterPro" id="IPR009078">
    <property type="entry name" value="Ferritin-like_SF"/>
</dbReference>
<gene>
    <name evidence="8" type="ORF">CONCODRAFT_77915</name>
</gene>
<dbReference type="InterPro" id="IPR008331">
    <property type="entry name" value="Ferritin_DPS_dom"/>
</dbReference>
<proteinExistence type="inferred from homology"/>
<dbReference type="InterPro" id="IPR001519">
    <property type="entry name" value="Ferritin"/>
</dbReference>
<comment type="function">
    <text evidence="6">Stores iron in a soluble, non-toxic, readily available form. Important for iron homeostasis. Iron is taken up in the ferrous form and deposited as ferric hydroxides after oxidation.</text>
</comment>
<feature type="binding site" evidence="5">
    <location>
        <position position="73"/>
    </location>
    <ligand>
        <name>Fe cation</name>
        <dbReference type="ChEBI" id="CHEBI:24875"/>
        <label>1</label>
    </ligand>
</feature>
<feature type="binding site" evidence="5">
    <location>
        <position position="39"/>
    </location>
    <ligand>
        <name>Fe cation</name>
        <dbReference type="ChEBI" id="CHEBI:24875"/>
        <label>1</label>
    </ligand>
</feature>
<feature type="domain" description="Ferritin-like diiron" evidence="7">
    <location>
        <begin position="1"/>
        <end position="91"/>
    </location>
</feature>
<evidence type="ECO:0000313" key="8">
    <source>
        <dbReference type="EMBL" id="KXN72258.1"/>
    </source>
</evidence>
<dbReference type="EMBL" id="KQ964457">
    <property type="protein sequence ID" value="KXN72258.1"/>
    <property type="molecule type" value="Genomic_DNA"/>
</dbReference>
<evidence type="ECO:0000256" key="1">
    <source>
        <dbReference type="ARBA" id="ARBA00007513"/>
    </source>
</evidence>
<evidence type="ECO:0000256" key="3">
    <source>
        <dbReference type="ARBA" id="ARBA00022723"/>
    </source>
</evidence>